<dbReference type="CDD" id="cd17932">
    <property type="entry name" value="DEXQc_UvrD"/>
    <property type="match status" value="1"/>
</dbReference>
<proteinExistence type="inferred from homology"/>
<evidence type="ECO:0000256" key="7">
    <source>
        <dbReference type="ARBA" id="ARBA00023235"/>
    </source>
</evidence>
<dbReference type="InterPro" id="IPR013986">
    <property type="entry name" value="DExx_box_DNA_helicase_dom_sf"/>
</dbReference>
<dbReference type="InterPro" id="IPR000212">
    <property type="entry name" value="DNA_helicase_UvrD/REP"/>
</dbReference>
<reference evidence="15" key="1">
    <citation type="submission" date="2017-09" db="EMBL/GenBank/DDBJ databases">
        <title>Depth-based differentiation of microbial function through sediment-hosted aquifers and enrichment of novel symbionts in the deep terrestrial subsurface.</title>
        <authorList>
            <person name="Probst A.J."/>
            <person name="Ladd B."/>
            <person name="Jarett J.K."/>
            <person name="Geller-Mcgrath D.E."/>
            <person name="Sieber C.M.K."/>
            <person name="Emerson J.B."/>
            <person name="Anantharaman K."/>
            <person name="Thomas B.C."/>
            <person name="Malmstrom R."/>
            <person name="Stieglmeier M."/>
            <person name="Klingl A."/>
            <person name="Woyke T."/>
            <person name="Ryan C.M."/>
            <person name="Banfield J.F."/>
        </authorList>
    </citation>
    <scope>NUCLEOTIDE SEQUENCE [LARGE SCALE GENOMIC DNA]</scope>
</reference>
<name>A0A2M7P277_9BACT</name>
<dbReference type="GO" id="GO:0005524">
    <property type="term" value="F:ATP binding"/>
    <property type="evidence" value="ECO:0007669"/>
    <property type="project" value="UniProtKB-UniRule"/>
</dbReference>
<keyword evidence="5 11" id="KW-0067">ATP-binding</keyword>
<dbReference type="Proteomes" id="UP000231028">
    <property type="component" value="Unassembled WGS sequence"/>
</dbReference>
<protein>
    <recommendedName>
        <fullName evidence="9">DNA 3'-5' helicase</fullName>
        <ecNumber evidence="9">5.6.2.4</ecNumber>
    </recommendedName>
</protein>
<dbReference type="GO" id="GO:0033202">
    <property type="term" value="C:DNA helicase complex"/>
    <property type="evidence" value="ECO:0007669"/>
    <property type="project" value="TreeGrafter"/>
</dbReference>
<dbReference type="SUPFAM" id="SSF52540">
    <property type="entry name" value="P-loop containing nucleoside triphosphate hydrolases"/>
    <property type="match status" value="1"/>
</dbReference>
<evidence type="ECO:0000256" key="9">
    <source>
        <dbReference type="ARBA" id="ARBA00034808"/>
    </source>
</evidence>
<evidence type="ECO:0000313" key="14">
    <source>
        <dbReference type="EMBL" id="PIY19751.1"/>
    </source>
</evidence>
<dbReference type="GO" id="GO:0043138">
    <property type="term" value="F:3'-5' DNA helicase activity"/>
    <property type="evidence" value="ECO:0007669"/>
    <property type="project" value="UniProtKB-EC"/>
</dbReference>
<dbReference type="GO" id="GO:0016887">
    <property type="term" value="F:ATP hydrolysis activity"/>
    <property type="evidence" value="ECO:0007669"/>
    <property type="project" value="RHEA"/>
</dbReference>
<dbReference type="FunFam" id="1.10.486.10:FF:000003">
    <property type="entry name" value="ATP-dependent DNA helicase"/>
    <property type="match status" value="1"/>
</dbReference>
<feature type="domain" description="UvrD-like helicase C-terminal" evidence="13">
    <location>
        <begin position="330"/>
        <end position="604"/>
    </location>
</feature>
<keyword evidence="2 11" id="KW-0547">Nucleotide-binding</keyword>
<evidence type="ECO:0000256" key="6">
    <source>
        <dbReference type="ARBA" id="ARBA00023125"/>
    </source>
</evidence>
<dbReference type="AlphaFoldDB" id="A0A2M7P277"/>
<keyword evidence="7" id="KW-0413">Isomerase</keyword>
<evidence type="ECO:0000313" key="15">
    <source>
        <dbReference type="Proteomes" id="UP000231028"/>
    </source>
</evidence>
<comment type="catalytic activity">
    <reaction evidence="10">
        <text>ATP + H2O = ADP + phosphate + H(+)</text>
        <dbReference type="Rhea" id="RHEA:13065"/>
        <dbReference type="ChEBI" id="CHEBI:15377"/>
        <dbReference type="ChEBI" id="CHEBI:15378"/>
        <dbReference type="ChEBI" id="CHEBI:30616"/>
        <dbReference type="ChEBI" id="CHEBI:43474"/>
        <dbReference type="ChEBI" id="CHEBI:456216"/>
        <dbReference type="EC" id="5.6.2.4"/>
    </reaction>
</comment>
<dbReference type="Gene3D" id="1.10.486.10">
    <property type="entry name" value="PCRA, domain 4"/>
    <property type="match status" value="1"/>
</dbReference>
<evidence type="ECO:0000256" key="2">
    <source>
        <dbReference type="ARBA" id="ARBA00022741"/>
    </source>
</evidence>
<dbReference type="GO" id="GO:0003677">
    <property type="term" value="F:DNA binding"/>
    <property type="evidence" value="ECO:0007669"/>
    <property type="project" value="UniProtKB-KW"/>
</dbReference>
<dbReference type="InterPro" id="IPR014016">
    <property type="entry name" value="UvrD-like_ATP-bd"/>
</dbReference>
<comment type="similarity">
    <text evidence="1">Belongs to the helicase family. UvrD subfamily.</text>
</comment>
<dbReference type="Pfam" id="PF00580">
    <property type="entry name" value="UvrD-helicase"/>
    <property type="match status" value="1"/>
</dbReference>
<comment type="caution">
    <text evidence="14">The sequence shown here is derived from an EMBL/GenBank/DDBJ whole genome shotgun (WGS) entry which is preliminary data.</text>
</comment>
<evidence type="ECO:0000256" key="1">
    <source>
        <dbReference type="ARBA" id="ARBA00009922"/>
    </source>
</evidence>
<keyword evidence="3 11" id="KW-0378">Hydrolase</keyword>
<dbReference type="PROSITE" id="PS51217">
    <property type="entry name" value="UVRD_HELICASE_CTER"/>
    <property type="match status" value="1"/>
</dbReference>
<dbReference type="GO" id="GO:0000725">
    <property type="term" value="P:recombinational repair"/>
    <property type="evidence" value="ECO:0007669"/>
    <property type="project" value="TreeGrafter"/>
</dbReference>
<dbReference type="Pfam" id="PF13361">
    <property type="entry name" value="UvrD_C"/>
    <property type="match status" value="1"/>
</dbReference>
<dbReference type="PANTHER" id="PTHR11070:SF2">
    <property type="entry name" value="ATP-DEPENDENT DNA HELICASE SRS2"/>
    <property type="match status" value="1"/>
</dbReference>
<keyword evidence="6" id="KW-0238">DNA-binding</keyword>
<evidence type="ECO:0000259" key="13">
    <source>
        <dbReference type="PROSITE" id="PS51217"/>
    </source>
</evidence>
<accession>A0A2M7P277</accession>
<dbReference type="CDD" id="cd18807">
    <property type="entry name" value="SF1_C_UvrD"/>
    <property type="match status" value="1"/>
</dbReference>
<dbReference type="GO" id="GO:0005829">
    <property type="term" value="C:cytosol"/>
    <property type="evidence" value="ECO:0007669"/>
    <property type="project" value="TreeGrafter"/>
</dbReference>
<dbReference type="EMBL" id="PFKI01000117">
    <property type="protein sequence ID" value="PIY19751.1"/>
    <property type="molecule type" value="Genomic_DNA"/>
</dbReference>
<evidence type="ECO:0000256" key="5">
    <source>
        <dbReference type="ARBA" id="ARBA00022840"/>
    </source>
</evidence>
<evidence type="ECO:0000256" key="10">
    <source>
        <dbReference type="ARBA" id="ARBA00048988"/>
    </source>
</evidence>
<dbReference type="PROSITE" id="PS51198">
    <property type="entry name" value="UVRD_HELICASE_ATP_BIND"/>
    <property type="match status" value="1"/>
</dbReference>
<keyword evidence="4 11" id="KW-0347">Helicase</keyword>
<evidence type="ECO:0000256" key="11">
    <source>
        <dbReference type="PROSITE-ProRule" id="PRU00560"/>
    </source>
</evidence>
<sequence>MHLMIIHGIINGNYSGRHRGHRVPKAQSRKKLLKRFCFALCLSSYSYITQGRKIMDILQGLNPQQRDAVTHINGPILVLAGAGSGKTRVIIYRIAHLLSQGISPKHILAVTFTNKAAAEMKKRIEQFNETMDINGLWINTFHSASLRILRAHYPKKNFTIYDESDKSTVVKAVLKETNYDVKPNSVGSFISQCKNKMQTPSNHKPINFWEERMLNCYKLYQEQLEKHNGLDFDDIIMKTIHLFQESPQVLSHYQTRFNYLMVDEYQDTNYSQYLLIRMLAEKHHNICVVGDDDQSIYGFRGADISNILNFEKDYPSIKTVRLEQNYRSTKPILDTANRVIEFNRNRKGKQLWTEKTVGAKVEFRLLRNEHDEANFVVRTISEAMSRENRKLIDFVVLYRVNAQSRVLEDAFRMANIPYTIVGGMSFYSRKEIKDILSYLKIIVNPLDAVALKRIVNVPSRKIGASLVEKLEKYATINNLHLFEAMEKAELIDTLSDTQVKAVERFIKLIKKFMAIKDTMSISKLLNMLLLDSGYLESLKQEKTEEDKDRIENIKELVNVAVEFESKEQGIGLEDFLGSISLVANIDLWDDSSCVTLMTLHNVKGLEFPYVFLTGMEEGLFPHINSLNSDNIEEERRLCYVGMTRAKEKLLMTAASSRKLYGYGTGMPSCFILEAGIR</sequence>
<evidence type="ECO:0000256" key="3">
    <source>
        <dbReference type="ARBA" id="ARBA00022801"/>
    </source>
</evidence>
<evidence type="ECO:0000256" key="4">
    <source>
        <dbReference type="ARBA" id="ARBA00022806"/>
    </source>
</evidence>
<dbReference type="Gene3D" id="3.40.50.300">
    <property type="entry name" value="P-loop containing nucleotide triphosphate hydrolases"/>
    <property type="match status" value="2"/>
</dbReference>
<dbReference type="PANTHER" id="PTHR11070">
    <property type="entry name" value="UVRD / RECB / PCRA DNA HELICASE FAMILY MEMBER"/>
    <property type="match status" value="1"/>
</dbReference>
<feature type="domain" description="UvrD-like helicase ATP-binding" evidence="12">
    <location>
        <begin position="59"/>
        <end position="329"/>
    </location>
</feature>
<dbReference type="InterPro" id="IPR014017">
    <property type="entry name" value="DNA_helicase_UvrD-like_C"/>
</dbReference>
<dbReference type="Gene3D" id="1.10.10.160">
    <property type="match status" value="1"/>
</dbReference>
<organism evidence="14 15">
    <name type="scientific">Candidatus Desantisbacteria bacterium CG_4_10_14_3_um_filter_40_18</name>
    <dbReference type="NCBI Taxonomy" id="1974544"/>
    <lineage>
        <taxon>Bacteria</taxon>
        <taxon>Candidatus Desantisiibacteriota</taxon>
    </lineage>
</organism>
<dbReference type="EC" id="5.6.2.4" evidence="9"/>
<feature type="binding site" evidence="11">
    <location>
        <begin position="80"/>
        <end position="87"/>
    </location>
    <ligand>
        <name>ATP</name>
        <dbReference type="ChEBI" id="CHEBI:30616"/>
    </ligand>
</feature>
<gene>
    <name evidence="14" type="ORF">COZ13_03740</name>
</gene>
<dbReference type="InterPro" id="IPR027417">
    <property type="entry name" value="P-loop_NTPase"/>
</dbReference>
<evidence type="ECO:0000259" key="12">
    <source>
        <dbReference type="PROSITE" id="PS51198"/>
    </source>
</evidence>
<comment type="catalytic activity">
    <reaction evidence="8">
        <text>Couples ATP hydrolysis with the unwinding of duplex DNA by translocating in the 3'-5' direction.</text>
        <dbReference type="EC" id="5.6.2.4"/>
    </reaction>
</comment>
<evidence type="ECO:0000256" key="8">
    <source>
        <dbReference type="ARBA" id="ARBA00034617"/>
    </source>
</evidence>